<keyword evidence="3" id="KW-1185">Reference proteome</keyword>
<proteinExistence type="predicted"/>
<gene>
    <name evidence="2" type="ORF">ACFP90_25830</name>
</gene>
<dbReference type="InterPro" id="IPR003115">
    <property type="entry name" value="ParB_N"/>
</dbReference>
<name>A0ABW1ZSF9_9DEIO</name>
<sequence length="99" mass="10651">MTRKARPVIGARLSGLVAGVDALAQPAATTLAVGQLRPGTFQPRLHFSEQSLADLTASIQEQGCCSRCWCARWAAATKLWRGNAAGGRRSRPAWARCRC</sequence>
<dbReference type="InterPro" id="IPR036086">
    <property type="entry name" value="ParB/Sulfiredoxin_sf"/>
</dbReference>
<accession>A0ABW1ZSF9</accession>
<dbReference type="SUPFAM" id="SSF110849">
    <property type="entry name" value="ParB/Sulfiredoxin"/>
    <property type="match status" value="1"/>
</dbReference>
<feature type="domain" description="ParB-like N-terminal" evidence="1">
    <location>
        <begin position="29"/>
        <end position="66"/>
    </location>
</feature>
<evidence type="ECO:0000313" key="2">
    <source>
        <dbReference type="EMBL" id="MFC6663449.1"/>
    </source>
</evidence>
<protein>
    <recommendedName>
        <fullName evidence="1">ParB-like N-terminal domain-containing protein</fullName>
    </recommendedName>
</protein>
<comment type="caution">
    <text evidence="2">The sequence shown here is derived from an EMBL/GenBank/DDBJ whole genome shotgun (WGS) entry which is preliminary data.</text>
</comment>
<evidence type="ECO:0000313" key="3">
    <source>
        <dbReference type="Proteomes" id="UP001596317"/>
    </source>
</evidence>
<dbReference type="EMBL" id="JBHSWB010000003">
    <property type="protein sequence ID" value="MFC6663449.1"/>
    <property type="molecule type" value="Genomic_DNA"/>
</dbReference>
<evidence type="ECO:0000259" key="1">
    <source>
        <dbReference type="Pfam" id="PF02195"/>
    </source>
</evidence>
<dbReference type="Proteomes" id="UP001596317">
    <property type="component" value="Unassembled WGS sequence"/>
</dbReference>
<dbReference type="Pfam" id="PF02195">
    <property type="entry name" value="ParB_N"/>
    <property type="match status" value="1"/>
</dbReference>
<organism evidence="2 3">
    <name type="scientific">Deinococcus multiflagellatus</name>
    <dbReference type="NCBI Taxonomy" id="1656887"/>
    <lineage>
        <taxon>Bacteria</taxon>
        <taxon>Thermotogati</taxon>
        <taxon>Deinococcota</taxon>
        <taxon>Deinococci</taxon>
        <taxon>Deinococcales</taxon>
        <taxon>Deinococcaceae</taxon>
        <taxon>Deinococcus</taxon>
    </lineage>
</organism>
<dbReference type="RefSeq" id="WP_380059195.1">
    <property type="nucleotide sequence ID" value="NZ_JBHSWB010000003.1"/>
</dbReference>
<reference evidence="3" key="1">
    <citation type="journal article" date="2019" name="Int. J. Syst. Evol. Microbiol.">
        <title>The Global Catalogue of Microorganisms (GCM) 10K type strain sequencing project: providing services to taxonomists for standard genome sequencing and annotation.</title>
        <authorList>
            <consortium name="The Broad Institute Genomics Platform"/>
            <consortium name="The Broad Institute Genome Sequencing Center for Infectious Disease"/>
            <person name="Wu L."/>
            <person name="Ma J."/>
        </authorList>
    </citation>
    <scope>NUCLEOTIDE SEQUENCE [LARGE SCALE GENOMIC DNA]</scope>
    <source>
        <strain evidence="3">CCUG 63830</strain>
    </source>
</reference>